<sequence>MLKVAICFAASASAFVVPASVPRSCAAATRASCPSMDETILEKALAGELEEEGAENVFLSEVGWATYLDKNAGSSYNMNQRPSLAEDGYFTPDVFSNPVEVLSSWLDSMKGVLSDPLAAGFPTISNDPSGARSYPKGSDEVSARTIKPKDKMLGKKLDKSKRIVGIPGFNAFGTPSSKQGF</sequence>
<feature type="region of interest" description="Disordered" evidence="1">
    <location>
        <begin position="124"/>
        <end position="147"/>
    </location>
</feature>
<proteinExistence type="predicted"/>
<dbReference type="EMBL" id="JWZX01002719">
    <property type="protein sequence ID" value="KOO27409.1"/>
    <property type="molecule type" value="Genomic_DNA"/>
</dbReference>
<dbReference type="AlphaFoldDB" id="A0A0M0JLF4"/>
<comment type="caution">
    <text evidence="2">The sequence shown here is derived from an EMBL/GenBank/DDBJ whole genome shotgun (WGS) entry which is preliminary data.</text>
</comment>
<evidence type="ECO:0000313" key="2">
    <source>
        <dbReference type="EMBL" id="KOO27409.1"/>
    </source>
</evidence>
<keyword evidence="3" id="KW-1185">Reference proteome</keyword>
<name>A0A0M0JLF4_9EUKA</name>
<evidence type="ECO:0000313" key="3">
    <source>
        <dbReference type="Proteomes" id="UP000037460"/>
    </source>
</evidence>
<gene>
    <name evidence="2" type="ORF">Ctob_006711</name>
</gene>
<reference evidence="3" key="1">
    <citation type="journal article" date="2015" name="PLoS Genet.">
        <title>Genome Sequence and Transcriptome Analyses of Chrysochromulina tobin: Metabolic Tools for Enhanced Algal Fitness in the Prominent Order Prymnesiales (Haptophyceae).</title>
        <authorList>
            <person name="Hovde B.T."/>
            <person name="Deodato C.R."/>
            <person name="Hunsperger H.M."/>
            <person name="Ryken S.A."/>
            <person name="Yost W."/>
            <person name="Jha R.K."/>
            <person name="Patterson J."/>
            <person name="Monnat R.J. Jr."/>
            <person name="Barlow S.B."/>
            <person name="Starkenburg S.R."/>
            <person name="Cattolico R.A."/>
        </authorList>
    </citation>
    <scope>NUCLEOTIDE SEQUENCE</scope>
    <source>
        <strain evidence="3">CCMP291</strain>
    </source>
</reference>
<evidence type="ECO:0000256" key="1">
    <source>
        <dbReference type="SAM" id="MobiDB-lite"/>
    </source>
</evidence>
<feature type="compositionally biased region" description="Basic and acidic residues" evidence="1">
    <location>
        <begin position="137"/>
        <end position="147"/>
    </location>
</feature>
<protein>
    <submittedName>
        <fullName evidence="2">Uncharacterized protein</fullName>
    </submittedName>
</protein>
<organism evidence="2 3">
    <name type="scientific">Chrysochromulina tobinii</name>
    <dbReference type="NCBI Taxonomy" id="1460289"/>
    <lineage>
        <taxon>Eukaryota</taxon>
        <taxon>Haptista</taxon>
        <taxon>Haptophyta</taxon>
        <taxon>Prymnesiophyceae</taxon>
        <taxon>Prymnesiales</taxon>
        <taxon>Chrysochromulinaceae</taxon>
        <taxon>Chrysochromulina</taxon>
    </lineage>
</organism>
<accession>A0A0M0JLF4</accession>
<dbReference type="Proteomes" id="UP000037460">
    <property type="component" value="Unassembled WGS sequence"/>
</dbReference>